<dbReference type="Gene3D" id="1.20.120.530">
    <property type="entry name" value="GntR ligand-binding domain-like"/>
    <property type="match status" value="1"/>
</dbReference>
<dbReference type="RefSeq" id="WP_210047464.1">
    <property type="nucleotide sequence ID" value="NZ_JAGINX010000001.1"/>
</dbReference>
<accession>A0ABS4SZW3</accession>
<evidence type="ECO:0000256" key="3">
    <source>
        <dbReference type="ARBA" id="ARBA00023163"/>
    </source>
</evidence>
<dbReference type="GO" id="GO:0003677">
    <property type="term" value="F:DNA binding"/>
    <property type="evidence" value="ECO:0007669"/>
    <property type="project" value="UniProtKB-KW"/>
</dbReference>
<evidence type="ECO:0000313" key="6">
    <source>
        <dbReference type="Proteomes" id="UP001519331"/>
    </source>
</evidence>
<feature type="domain" description="HTH gntR-type" evidence="4">
    <location>
        <begin position="19"/>
        <end position="86"/>
    </location>
</feature>
<evidence type="ECO:0000256" key="2">
    <source>
        <dbReference type="ARBA" id="ARBA00023125"/>
    </source>
</evidence>
<protein>
    <submittedName>
        <fullName evidence="5">DNA-binding GntR family transcriptional regulator</fullName>
    </submittedName>
</protein>
<dbReference type="Gene3D" id="1.10.10.10">
    <property type="entry name" value="Winged helix-like DNA-binding domain superfamily/Winged helix DNA-binding domain"/>
    <property type="match status" value="1"/>
</dbReference>
<dbReference type="EMBL" id="JAGINX010000001">
    <property type="protein sequence ID" value="MBP2317274.1"/>
    <property type="molecule type" value="Genomic_DNA"/>
</dbReference>
<dbReference type="Pfam" id="PF07729">
    <property type="entry name" value="FCD"/>
    <property type="match status" value="1"/>
</dbReference>
<dbReference type="Pfam" id="PF00392">
    <property type="entry name" value="GntR"/>
    <property type="match status" value="1"/>
</dbReference>
<sequence>MSHDVVWSELSVEGISEHAYGPDRVAEALRERISDGLIRPGTKLPEVRLTQQLHVSRHTLRSAFQILAGEGLVERLPNRGVFVHSPTPEDIQEIYRVRRILETGAVRASVFTPGAIQALQAIVAQARQAKDAGDVDGMGQANQQFHRTLIAQAQSSTLERLMEQVLARMRLVFHAKRGELSFHHAYVERNGTLAEMLATDQRQQAEEYLLDYLNAAEQELLEHLFRPGEGRSPRR</sequence>
<keyword evidence="1" id="KW-0805">Transcription regulation</keyword>
<dbReference type="PANTHER" id="PTHR43537">
    <property type="entry name" value="TRANSCRIPTIONAL REGULATOR, GNTR FAMILY"/>
    <property type="match status" value="1"/>
</dbReference>
<dbReference type="CDD" id="cd07377">
    <property type="entry name" value="WHTH_GntR"/>
    <property type="match status" value="1"/>
</dbReference>
<gene>
    <name evidence="5" type="ORF">JOF45_000293</name>
</gene>
<dbReference type="PANTHER" id="PTHR43537:SF45">
    <property type="entry name" value="GNTR FAMILY REGULATORY PROTEIN"/>
    <property type="match status" value="1"/>
</dbReference>
<keyword evidence="6" id="KW-1185">Reference proteome</keyword>
<proteinExistence type="predicted"/>
<keyword evidence="2 5" id="KW-0238">DNA-binding</keyword>
<organism evidence="5 6">
    <name type="scientific">Nesterenkonia lacusekhoensis</name>
    <dbReference type="NCBI Taxonomy" id="150832"/>
    <lineage>
        <taxon>Bacteria</taxon>
        <taxon>Bacillati</taxon>
        <taxon>Actinomycetota</taxon>
        <taxon>Actinomycetes</taxon>
        <taxon>Micrococcales</taxon>
        <taxon>Micrococcaceae</taxon>
        <taxon>Nesterenkonia</taxon>
    </lineage>
</organism>
<evidence type="ECO:0000256" key="1">
    <source>
        <dbReference type="ARBA" id="ARBA00023015"/>
    </source>
</evidence>
<name>A0ABS4SZW3_9MICC</name>
<dbReference type="Proteomes" id="UP001519331">
    <property type="component" value="Unassembled WGS sequence"/>
</dbReference>
<dbReference type="InterPro" id="IPR000524">
    <property type="entry name" value="Tscrpt_reg_HTH_GntR"/>
</dbReference>
<reference evidence="5 6" key="1">
    <citation type="submission" date="2021-03" db="EMBL/GenBank/DDBJ databases">
        <title>Sequencing the genomes of 1000 actinobacteria strains.</title>
        <authorList>
            <person name="Klenk H.-P."/>
        </authorList>
    </citation>
    <scope>NUCLEOTIDE SEQUENCE [LARGE SCALE GENOMIC DNA]</scope>
    <source>
        <strain evidence="5 6">DSM 12544</strain>
    </source>
</reference>
<keyword evidence="3" id="KW-0804">Transcription</keyword>
<comment type="caution">
    <text evidence="5">The sequence shown here is derived from an EMBL/GenBank/DDBJ whole genome shotgun (WGS) entry which is preliminary data.</text>
</comment>
<dbReference type="SUPFAM" id="SSF48008">
    <property type="entry name" value="GntR ligand-binding domain-like"/>
    <property type="match status" value="1"/>
</dbReference>
<dbReference type="InterPro" id="IPR036390">
    <property type="entry name" value="WH_DNA-bd_sf"/>
</dbReference>
<dbReference type="SUPFAM" id="SSF46785">
    <property type="entry name" value="Winged helix' DNA-binding domain"/>
    <property type="match status" value="1"/>
</dbReference>
<dbReference type="InterPro" id="IPR008920">
    <property type="entry name" value="TF_FadR/GntR_C"/>
</dbReference>
<evidence type="ECO:0000259" key="4">
    <source>
        <dbReference type="PROSITE" id="PS50949"/>
    </source>
</evidence>
<dbReference type="InterPro" id="IPR011711">
    <property type="entry name" value="GntR_C"/>
</dbReference>
<evidence type="ECO:0000313" key="5">
    <source>
        <dbReference type="EMBL" id="MBP2317274.1"/>
    </source>
</evidence>
<dbReference type="SMART" id="SM00345">
    <property type="entry name" value="HTH_GNTR"/>
    <property type="match status" value="1"/>
</dbReference>
<dbReference type="SMART" id="SM00895">
    <property type="entry name" value="FCD"/>
    <property type="match status" value="1"/>
</dbReference>
<dbReference type="InterPro" id="IPR036388">
    <property type="entry name" value="WH-like_DNA-bd_sf"/>
</dbReference>
<dbReference type="PROSITE" id="PS50949">
    <property type="entry name" value="HTH_GNTR"/>
    <property type="match status" value="1"/>
</dbReference>